<keyword evidence="3" id="KW-1185">Reference proteome</keyword>
<evidence type="ECO:0000256" key="1">
    <source>
        <dbReference type="SAM" id="MobiDB-lite"/>
    </source>
</evidence>
<evidence type="ECO:0000313" key="3">
    <source>
        <dbReference type="Proteomes" id="UP001266305"/>
    </source>
</evidence>
<feature type="region of interest" description="Disordered" evidence="1">
    <location>
        <begin position="140"/>
        <end position="172"/>
    </location>
</feature>
<sequence length="241" mass="26678">MQLLGRQEDAEEYLGFILNGLHEEMVNLKKLLSPNNESRFWSTGRRVAPRDSKLSRSEQFRSPRVRKHPLRIHTYITTGPHLTKKPTLTTRLPGLCRASSPFPVLPGMSFGGIDVNQGPEKSRLLQLVAVALQLTISNGPKNHSVREEEQEEQGEGSEDEWEQVGPRNKTSVTRQADFVQTPITGIFGGHISKTCATSKEAYSAAVLGGPCESMISLQRLWCSLPGGGFSETLSLLLSQRL</sequence>
<evidence type="ECO:0000313" key="2">
    <source>
        <dbReference type="EMBL" id="KAK2085567.1"/>
    </source>
</evidence>
<organism evidence="2 3">
    <name type="scientific">Saguinus oedipus</name>
    <name type="common">Cotton-top tamarin</name>
    <name type="synonym">Oedipomidas oedipus</name>
    <dbReference type="NCBI Taxonomy" id="9490"/>
    <lineage>
        <taxon>Eukaryota</taxon>
        <taxon>Metazoa</taxon>
        <taxon>Chordata</taxon>
        <taxon>Craniata</taxon>
        <taxon>Vertebrata</taxon>
        <taxon>Euteleostomi</taxon>
        <taxon>Mammalia</taxon>
        <taxon>Eutheria</taxon>
        <taxon>Euarchontoglires</taxon>
        <taxon>Primates</taxon>
        <taxon>Haplorrhini</taxon>
        <taxon>Platyrrhini</taxon>
        <taxon>Cebidae</taxon>
        <taxon>Callitrichinae</taxon>
        <taxon>Saguinus</taxon>
    </lineage>
</organism>
<dbReference type="EMBL" id="JASSZA010000021">
    <property type="protein sequence ID" value="KAK2085567.1"/>
    <property type="molecule type" value="Genomic_DNA"/>
</dbReference>
<gene>
    <name evidence="2" type="ORF">P7K49_036867</name>
</gene>
<comment type="caution">
    <text evidence="2">The sequence shown here is derived from an EMBL/GenBank/DDBJ whole genome shotgun (WGS) entry which is preliminary data.</text>
</comment>
<reference evidence="2 3" key="1">
    <citation type="submission" date="2023-05" db="EMBL/GenBank/DDBJ databases">
        <title>B98-5 Cell Line De Novo Hybrid Assembly: An Optical Mapping Approach.</title>
        <authorList>
            <person name="Kananen K."/>
            <person name="Auerbach J.A."/>
            <person name="Kautto E."/>
            <person name="Blachly J.S."/>
        </authorList>
    </citation>
    <scope>NUCLEOTIDE SEQUENCE [LARGE SCALE GENOMIC DNA]</scope>
    <source>
        <strain evidence="2">B95-8</strain>
        <tissue evidence="2">Cell line</tissue>
    </source>
</reference>
<feature type="compositionally biased region" description="Acidic residues" evidence="1">
    <location>
        <begin position="148"/>
        <end position="162"/>
    </location>
</feature>
<dbReference type="Proteomes" id="UP001266305">
    <property type="component" value="Unassembled WGS sequence"/>
</dbReference>
<accession>A0ABQ9TMZ0</accession>
<protein>
    <recommendedName>
        <fullName evidence="4">Ubiquitinyl hydrolase 1</fullName>
    </recommendedName>
</protein>
<evidence type="ECO:0008006" key="4">
    <source>
        <dbReference type="Google" id="ProtNLM"/>
    </source>
</evidence>
<proteinExistence type="predicted"/>
<name>A0ABQ9TMZ0_SAGOE</name>